<reference evidence="1" key="1">
    <citation type="submission" date="2021-06" db="EMBL/GenBank/DDBJ databases">
        <authorList>
            <person name="Kallberg Y."/>
            <person name="Tangrot J."/>
            <person name="Rosling A."/>
        </authorList>
    </citation>
    <scope>NUCLEOTIDE SEQUENCE</scope>
    <source>
        <strain evidence="1">UK204</strain>
    </source>
</reference>
<name>A0A9N8WNM6_9GLOM</name>
<dbReference type="OrthoDB" id="2446883at2759"/>
<dbReference type="Proteomes" id="UP000789570">
    <property type="component" value="Unassembled WGS sequence"/>
</dbReference>
<gene>
    <name evidence="1" type="ORF">FCALED_LOCUS3235</name>
</gene>
<keyword evidence="2" id="KW-1185">Reference proteome</keyword>
<sequence length="264" mass="29944">MTTHPQKLTCPSRNPNLEVEFNKLNLNKTLKDTSVNTVSSVDKMGIGSKSETAAESTSNDKVEDQELENFAEKLDIKQFAKNIDEIKGEELAKNTIAYRELLDTKAFDSSKGSHVLIINGKLIKYGDNDLSYDEYDELQKEHPGSFYVPIIERFVMVCDSIYLHKRSLTDIEMISVNALLTPLGVLLPNIRQRLHSSVEGWKCTRITQVSRPWLICIGDGTNWSDWVKTKEIYSWAPNSPADITCGLIGYDDNVFDQLQQVYDE</sequence>
<organism evidence="1 2">
    <name type="scientific">Funneliformis caledonium</name>
    <dbReference type="NCBI Taxonomy" id="1117310"/>
    <lineage>
        <taxon>Eukaryota</taxon>
        <taxon>Fungi</taxon>
        <taxon>Fungi incertae sedis</taxon>
        <taxon>Mucoromycota</taxon>
        <taxon>Glomeromycotina</taxon>
        <taxon>Glomeromycetes</taxon>
        <taxon>Glomerales</taxon>
        <taxon>Glomeraceae</taxon>
        <taxon>Funneliformis</taxon>
    </lineage>
</organism>
<comment type="caution">
    <text evidence="1">The sequence shown here is derived from an EMBL/GenBank/DDBJ whole genome shotgun (WGS) entry which is preliminary data.</text>
</comment>
<protein>
    <submittedName>
        <fullName evidence="1">3548_t:CDS:1</fullName>
    </submittedName>
</protein>
<dbReference type="AlphaFoldDB" id="A0A9N8WNM6"/>
<dbReference type="EMBL" id="CAJVPQ010000550">
    <property type="protein sequence ID" value="CAG8491436.1"/>
    <property type="molecule type" value="Genomic_DNA"/>
</dbReference>
<accession>A0A9N8WNM6</accession>
<proteinExistence type="predicted"/>
<evidence type="ECO:0000313" key="1">
    <source>
        <dbReference type="EMBL" id="CAG8491436.1"/>
    </source>
</evidence>
<evidence type="ECO:0000313" key="2">
    <source>
        <dbReference type="Proteomes" id="UP000789570"/>
    </source>
</evidence>